<feature type="region of interest" description="Disordered" evidence="1">
    <location>
        <begin position="301"/>
        <end position="509"/>
    </location>
</feature>
<gene>
    <name evidence="4" type="primary">espB_1</name>
    <name evidence="4" type="ORF">MPRM_40230</name>
</gene>
<feature type="compositionally biased region" description="Basic and acidic residues" evidence="1">
    <location>
        <begin position="500"/>
        <end position="509"/>
    </location>
</feature>
<evidence type="ECO:0000259" key="2">
    <source>
        <dbReference type="Pfam" id="PF18625"/>
    </source>
</evidence>
<dbReference type="EMBL" id="AP022614">
    <property type="protein sequence ID" value="BBZ46742.1"/>
    <property type="molecule type" value="Genomic_DNA"/>
</dbReference>
<dbReference type="Pfam" id="PF18625">
    <property type="entry name" value="EspB_PE"/>
    <property type="match status" value="1"/>
</dbReference>
<feature type="compositionally biased region" description="Low complexity" evidence="1">
    <location>
        <begin position="375"/>
        <end position="391"/>
    </location>
</feature>
<feature type="compositionally biased region" description="Gly residues" evidence="1">
    <location>
        <begin position="441"/>
        <end position="454"/>
    </location>
</feature>
<evidence type="ECO:0000259" key="3">
    <source>
        <dbReference type="Pfam" id="PF21856"/>
    </source>
</evidence>
<reference evidence="4 5" key="1">
    <citation type="journal article" date="2019" name="Emerg. Microbes Infect.">
        <title>Comprehensive subspecies identification of 175 nontuberculous mycobacteria species based on 7547 genomic profiles.</title>
        <authorList>
            <person name="Matsumoto Y."/>
            <person name="Kinjo T."/>
            <person name="Motooka D."/>
            <person name="Nabeya D."/>
            <person name="Jung N."/>
            <person name="Uechi K."/>
            <person name="Horii T."/>
            <person name="Iida T."/>
            <person name="Fujita J."/>
            <person name="Nakamura S."/>
        </authorList>
    </citation>
    <scope>NUCLEOTIDE SEQUENCE [LARGE SCALE GENOMIC DNA]</scope>
    <source>
        <strain evidence="4 5">JCM 14742</strain>
    </source>
</reference>
<feature type="domain" description="ESX-1 secretion-associated protein EspB PE" evidence="2">
    <location>
        <begin position="11"/>
        <end position="84"/>
    </location>
</feature>
<dbReference type="InterPro" id="IPR054056">
    <property type="entry name" value="EspB_PPE"/>
</dbReference>
<dbReference type="RefSeq" id="WP_085270510.1">
    <property type="nucleotide sequence ID" value="NZ_AP022614.1"/>
</dbReference>
<accession>A0A7I7YZG3</accession>
<dbReference type="AlphaFoldDB" id="A0A7I7YZG3"/>
<protein>
    <submittedName>
        <fullName evidence="4">ESX-1 secretion-associated protein EspB</fullName>
    </submittedName>
</protein>
<feature type="domain" description="ESX-1 secretion-associated protein EspB PPE" evidence="3">
    <location>
        <begin position="131"/>
        <end position="305"/>
    </location>
</feature>
<feature type="compositionally biased region" description="Low complexity" evidence="1">
    <location>
        <begin position="423"/>
        <end position="440"/>
    </location>
</feature>
<dbReference type="Proteomes" id="UP000467105">
    <property type="component" value="Chromosome"/>
</dbReference>
<evidence type="ECO:0000313" key="4">
    <source>
        <dbReference type="EMBL" id="BBZ46742.1"/>
    </source>
</evidence>
<sequence>MARPKMSVEGDELWDRAEGLEYPMPAAPSADPHAPCALDMSVEASRTLRASAERIRTYLDRGAKEWGKLAQSLRNAAQAYEEVDFGAAEAISVGGPEISRAVSTGPAGGRDPAAADGSAHAAKPYPIDLQYVDLRTAAEQIQGPDQGVGLRAFAEAWERYSSTLVEDADKRFRDFRHWEGDAAEQVAQNFKRQFDWVLQMVDRVRAMAKQAKELESAHHEAVPGDFLAATEDRQTGEWWGKHPTLYEVRELDRVYNENWTDPYIVEAIMKVYQRLTEHSRLVLSKYARSASLPLVPINPPSPPAAHKIDPLPTPEPDNPFIDVWDPDNVPSWPDVPEDTGTSGPIPGGDQPYDPGLPDPTGMPTVPSAAPPGTGPDPAALAAAAAGVRPDPTTVGAGVKPASLGDGGIGGAPPMPLQPSLESDAAARAAAAGRDAASLGRGVPGAGGAMGGGMGMPMAPGAAGQGQSGKGKRSQSDEEALYTEERPWTEAVIGNRPRPKPSPDIKDLLK</sequence>
<evidence type="ECO:0000256" key="1">
    <source>
        <dbReference type="SAM" id="MobiDB-lite"/>
    </source>
</evidence>
<proteinExistence type="predicted"/>
<name>A0A7I7YZG3_9MYCO</name>
<evidence type="ECO:0000313" key="5">
    <source>
        <dbReference type="Proteomes" id="UP000467105"/>
    </source>
</evidence>
<organism evidence="4 5">
    <name type="scientific">Mycobacterium parmense</name>
    <dbReference type="NCBI Taxonomy" id="185642"/>
    <lineage>
        <taxon>Bacteria</taxon>
        <taxon>Bacillati</taxon>
        <taxon>Actinomycetota</taxon>
        <taxon>Actinomycetes</taxon>
        <taxon>Mycobacteriales</taxon>
        <taxon>Mycobacteriaceae</taxon>
        <taxon>Mycobacterium</taxon>
        <taxon>Mycobacterium simiae complex</taxon>
    </lineage>
</organism>
<dbReference type="OrthoDB" id="4753912at2"/>
<keyword evidence="5" id="KW-1185">Reference proteome</keyword>
<dbReference type="Pfam" id="PF21856">
    <property type="entry name" value="EspB_PPE"/>
    <property type="match status" value="1"/>
</dbReference>
<dbReference type="InterPro" id="IPR041275">
    <property type="entry name" value="EspB_PE"/>
</dbReference>